<feature type="non-terminal residue" evidence="1">
    <location>
        <position position="150"/>
    </location>
</feature>
<evidence type="ECO:0000313" key="2">
    <source>
        <dbReference type="Proteomes" id="UP000789920"/>
    </source>
</evidence>
<sequence>MSQEFGNFSDIERKNVSSTTIVEFENFNDIERNNVSSTTIAEFENFSDIERNNVSSTTIVEVDNPINSPLHTANELSDSNTINTTNNDIEDTIKFDNNISKHLSIWRKRLILLIVSIAAMISPMADTILYPALVQICSDFQAPEIFVNVL</sequence>
<protein>
    <submittedName>
        <fullName evidence="1">17677_t:CDS:1</fullName>
    </submittedName>
</protein>
<proteinExistence type="predicted"/>
<reference evidence="1" key="1">
    <citation type="submission" date="2021-06" db="EMBL/GenBank/DDBJ databases">
        <authorList>
            <person name="Kallberg Y."/>
            <person name="Tangrot J."/>
            <person name="Rosling A."/>
        </authorList>
    </citation>
    <scope>NUCLEOTIDE SEQUENCE</scope>
    <source>
        <strain evidence="1">MA461A</strain>
    </source>
</reference>
<keyword evidence="2" id="KW-1185">Reference proteome</keyword>
<dbReference type="Proteomes" id="UP000789920">
    <property type="component" value="Unassembled WGS sequence"/>
</dbReference>
<name>A0ACA9KY94_9GLOM</name>
<gene>
    <name evidence="1" type="ORF">RPERSI_LOCUS1773</name>
</gene>
<evidence type="ECO:0000313" key="1">
    <source>
        <dbReference type="EMBL" id="CAG8499982.1"/>
    </source>
</evidence>
<comment type="caution">
    <text evidence="1">The sequence shown here is derived from an EMBL/GenBank/DDBJ whole genome shotgun (WGS) entry which is preliminary data.</text>
</comment>
<organism evidence="1 2">
    <name type="scientific">Racocetra persica</name>
    <dbReference type="NCBI Taxonomy" id="160502"/>
    <lineage>
        <taxon>Eukaryota</taxon>
        <taxon>Fungi</taxon>
        <taxon>Fungi incertae sedis</taxon>
        <taxon>Mucoromycota</taxon>
        <taxon>Glomeromycotina</taxon>
        <taxon>Glomeromycetes</taxon>
        <taxon>Diversisporales</taxon>
        <taxon>Gigasporaceae</taxon>
        <taxon>Racocetra</taxon>
    </lineage>
</organism>
<feature type="non-terminal residue" evidence="1">
    <location>
        <position position="1"/>
    </location>
</feature>
<accession>A0ACA9KY94</accession>
<dbReference type="EMBL" id="CAJVQC010001759">
    <property type="protein sequence ID" value="CAG8499982.1"/>
    <property type="molecule type" value="Genomic_DNA"/>
</dbReference>